<keyword evidence="2" id="KW-1185">Reference proteome</keyword>
<evidence type="ECO:0000313" key="2">
    <source>
        <dbReference type="Proteomes" id="UP001419268"/>
    </source>
</evidence>
<comment type="caution">
    <text evidence="1">The sequence shown here is derived from an EMBL/GenBank/DDBJ whole genome shotgun (WGS) entry which is preliminary data.</text>
</comment>
<dbReference type="Proteomes" id="UP001419268">
    <property type="component" value="Unassembled WGS sequence"/>
</dbReference>
<protein>
    <submittedName>
        <fullName evidence="1">Uncharacterized protein</fullName>
    </submittedName>
</protein>
<accession>A0AAP0KAV4</accession>
<name>A0AAP0KAV4_9MAGN</name>
<reference evidence="1 2" key="1">
    <citation type="submission" date="2024-01" db="EMBL/GenBank/DDBJ databases">
        <title>Genome assemblies of Stephania.</title>
        <authorList>
            <person name="Yang L."/>
        </authorList>
    </citation>
    <scope>NUCLEOTIDE SEQUENCE [LARGE SCALE GENOMIC DNA]</scope>
    <source>
        <strain evidence="1">JXDWG</strain>
        <tissue evidence="1">Leaf</tissue>
    </source>
</reference>
<dbReference type="EMBL" id="JBBNAG010000003">
    <property type="protein sequence ID" value="KAK9149082.1"/>
    <property type="molecule type" value="Genomic_DNA"/>
</dbReference>
<proteinExistence type="predicted"/>
<dbReference type="AlphaFoldDB" id="A0AAP0KAV4"/>
<organism evidence="1 2">
    <name type="scientific">Stephania cephalantha</name>
    <dbReference type="NCBI Taxonomy" id="152367"/>
    <lineage>
        <taxon>Eukaryota</taxon>
        <taxon>Viridiplantae</taxon>
        <taxon>Streptophyta</taxon>
        <taxon>Embryophyta</taxon>
        <taxon>Tracheophyta</taxon>
        <taxon>Spermatophyta</taxon>
        <taxon>Magnoliopsida</taxon>
        <taxon>Ranunculales</taxon>
        <taxon>Menispermaceae</taxon>
        <taxon>Menispermoideae</taxon>
        <taxon>Cissampelideae</taxon>
        <taxon>Stephania</taxon>
    </lineage>
</organism>
<sequence>MCDSSSMETFDEKYIAYLCYIEERSYYGQMKDHRDSSGGHLEIELSSLH</sequence>
<gene>
    <name evidence="1" type="ORF">Scep_007839</name>
</gene>
<evidence type="ECO:0000313" key="1">
    <source>
        <dbReference type="EMBL" id="KAK9149082.1"/>
    </source>
</evidence>